<evidence type="ECO:0000313" key="1">
    <source>
        <dbReference type="EMBL" id="KAG0474888.1"/>
    </source>
</evidence>
<dbReference type="AlphaFoldDB" id="A0A835QUQ4"/>
<accession>A0A835QUQ4</accession>
<gene>
    <name evidence="1" type="ORF">HPP92_014574</name>
</gene>
<organism evidence="1 2">
    <name type="scientific">Vanilla planifolia</name>
    <name type="common">Vanilla</name>
    <dbReference type="NCBI Taxonomy" id="51239"/>
    <lineage>
        <taxon>Eukaryota</taxon>
        <taxon>Viridiplantae</taxon>
        <taxon>Streptophyta</taxon>
        <taxon>Embryophyta</taxon>
        <taxon>Tracheophyta</taxon>
        <taxon>Spermatophyta</taxon>
        <taxon>Magnoliopsida</taxon>
        <taxon>Liliopsida</taxon>
        <taxon>Asparagales</taxon>
        <taxon>Orchidaceae</taxon>
        <taxon>Vanilloideae</taxon>
        <taxon>Vanilleae</taxon>
        <taxon>Vanilla</taxon>
    </lineage>
</organism>
<evidence type="ECO:0000313" key="2">
    <source>
        <dbReference type="Proteomes" id="UP000639772"/>
    </source>
</evidence>
<reference evidence="1 2" key="1">
    <citation type="journal article" date="2020" name="Nat. Food">
        <title>A phased Vanilla planifolia genome enables genetic improvement of flavour and production.</title>
        <authorList>
            <person name="Hasing T."/>
            <person name="Tang H."/>
            <person name="Brym M."/>
            <person name="Khazi F."/>
            <person name="Huang T."/>
            <person name="Chambers A.H."/>
        </authorList>
    </citation>
    <scope>NUCLEOTIDE SEQUENCE [LARGE SCALE GENOMIC DNA]</scope>
    <source>
        <tissue evidence="1">Leaf</tissue>
    </source>
</reference>
<dbReference type="Proteomes" id="UP000639772">
    <property type="component" value="Chromosome 7"/>
</dbReference>
<proteinExistence type="predicted"/>
<protein>
    <submittedName>
        <fullName evidence="1">Uncharacterized protein</fullName>
    </submittedName>
</protein>
<sequence length="56" mass="6297">MEHTRTYDTREVTYGGAQGFSKRTPQEGAMVDAWKAAVRDNFTMDARVVLEAFGKV</sequence>
<name>A0A835QUQ4_VANPL</name>
<comment type="caution">
    <text evidence="1">The sequence shown here is derived from an EMBL/GenBank/DDBJ whole genome shotgun (WGS) entry which is preliminary data.</text>
</comment>
<dbReference type="EMBL" id="JADCNM010000007">
    <property type="protein sequence ID" value="KAG0474888.1"/>
    <property type="molecule type" value="Genomic_DNA"/>
</dbReference>